<dbReference type="AlphaFoldDB" id="F2NER6"/>
<protein>
    <submittedName>
        <fullName evidence="3">Lytic transglycosylase catalytic</fullName>
    </submittedName>
</protein>
<comment type="similarity">
    <text evidence="1">Belongs to the transglycosylase Slt family.</text>
</comment>
<name>F2NER6_DESAR</name>
<dbReference type="PANTHER" id="PTHR37423">
    <property type="entry name" value="SOLUBLE LYTIC MUREIN TRANSGLYCOSYLASE-RELATED"/>
    <property type="match status" value="1"/>
</dbReference>
<evidence type="ECO:0000313" key="4">
    <source>
        <dbReference type="Proteomes" id="UP000000483"/>
    </source>
</evidence>
<dbReference type="eggNOG" id="COG0741">
    <property type="taxonomic scope" value="Bacteria"/>
</dbReference>
<reference evidence="3 4" key="1">
    <citation type="journal article" date="2011" name="Stand. Genomic Sci.">
        <title>Complete genome sequence of the acetate-degrading sulfate reducer Desulfobacca acetoxidans type strain (ASRB2).</title>
        <authorList>
            <person name="Goker M."/>
            <person name="Teshima H."/>
            <person name="Lapidus A."/>
            <person name="Nolan M."/>
            <person name="Lucas S."/>
            <person name="Hammon N."/>
            <person name="Deshpande S."/>
            <person name="Cheng J.F."/>
            <person name="Tapia R."/>
            <person name="Han C."/>
            <person name="Goodwin L."/>
            <person name="Pitluck S."/>
            <person name="Huntemann M."/>
            <person name="Liolios K."/>
            <person name="Ivanova N."/>
            <person name="Pagani I."/>
            <person name="Mavromatis K."/>
            <person name="Ovchinikova G."/>
            <person name="Pati A."/>
            <person name="Chen A."/>
            <person name="Palaniappan K."/>
            <person name="Land M."/>
            <person name="Hauser L."/>
            <person name="Brambilla E.M."/>
            <person name="Rohde M."/>
            <person name="Spring S."/>
            <person name="Detter J.C."/>
            <person name="Woyke T."/>
            <person name="Bristow J."/>
            <person name="Eisen J.A."/>
            <person name="Markowitz V."/>
            <person name="Hugenholtz P."/>
            <person name="Kyrpides N.C."/>
            <person name="Klenk H.P."/>
        </authorList>
    </citation>
    <scope>NUCLEOTIDE SEQUENCE [LARGE SCALE GENOMIC DNA]</scope>
    <source>
        <strain evidence="4">ATCC 700848 / DSM 11109 / ASRB2</strain>
    </source>
</reference>
<evidence type="ECO:0000313" key="3">
    <source>
        <dbReference type="EMBL" id="AEB08256.1"/>
    </source>
</evidence>
<dbReference type="InterPro" id="IPR023346">
    <property type="entry name" value="Lysozyme-like_dom_sf"/>
</dbReference>
<feature type="domain" description="Transglycosylase SLT" evidence="2">
    <location>
        <begin position="96"/>
        <end position="198"/>
    </location>
</feature>
<evidence type="ECO:0000256" key="1">
    <source>
        <dbReference type="ARBA" id="ARBA00007734"/>
    </source>
</evidence>
<dbReference type="InterPro" id="IPR008258">
    <property type="entry name" value="Transglycosylase_SLT_dom_1"/>
</dbReference>
<dbReference type="CDD" id="cd16894">
    <property type="entry name" value="MltD-like"/>
    <property type="match status" value="1"/>
</dbReference>
<dbReference type="OrthoDB" id="9815002at2"/>
<dbReference type="SUPFAM" id="SSF53955">
    <property type="entry name" value="Lysozyme-like"/>
    <property type="match status" value="1"/>
</dbReference>
<dbReference type="Gene3D" id="1.10.530.10">
    <property type="match status" value="1"/>
</dbReference>
<sequence length="315" mass="36125">MPCIIIILAALWIWPVSLIATMAANQPPPRSEAGLKTYYPLPGRIALCGSEVPLQEPDVREDLDREFTIILWSRTQTTLWIKRAARYFPYLEKRLQEARLPEDLKYVVIVESDLRLEARSPSGAIGPWQFMKPAANRFLLKTEVKIDDRYDFMRSTEAALQYLAILYRDFKNWPLALAAYNCGEGRLRKAIQEQGVADYYRLDLPDETDRYVMRLIAAKIILSDPAGYGYDVPAEDLYPPLQPDQVEFVLDQEIHLRQVAEACGSYYKKLRRLNPRLQSATLPPGMYRLNVPAGTAPRFYDAYIHGRLVAEKKGP</sequence>
<proteinExistence type="inferred from homology"/>
<evidence type="ECO:0000259" key="2">
    <source>
        <dbReference type="Pfam" id="PF01464"/>
    </source>
</evidence>
<reference evidence="4" key="2">
    <citation type="submission" date="2011-03" db="EMBL/GenBank/DDBJ databases">
        <title>The complete genome of Desulfobacca acetoxidans DSM 11109.</title>
        <authorList>
            <consortium name="US DOE Joint Genome Institute (JGI-PGF)"/>
            <person name="Lucas S."/>
            <person name="Copeland A."/>
            <person name="Lapidus A."/>
            <person name="Bruce D."/>
            <person name="Goodwin L."/>
            <person name="Pitluck S."/>
            <person name="Peters L."/>
            <person name="Kyrpides N."/>
            <person name="Mavromatis K."/>
            <person name="Ivanova N."/>
            <person name="Ovchinnikova G."/>
            <person name="Teshima H."/>
            <person name="Detter J.C."/>
            <person name="Han C."/>
            <person name="Land M."/>
            <person name="Hauser L."/>
            <person name="Markowitz V."/>
            <person name="Cheng J.-F."/>
            <person name="Hugenholtz P."/>
            <person name="Woyke T."/>
            <person name="Wu D."/>
            <person name="Spring S."/>
            <person name="Schueler E."/>
            <person name="Brambilla E."/>
            <person name="Klenk H.-P."/>
            <person name="Eisen J.A."/>
        </authorList>
    </citation>
    <scope>NUCLEOTIDE SEQUENCE [LARGE SCALE GENOMIC DNA]</scope>
    <source>
        <strain evidence="4">ATCC 700848 / DSM 11109 / ASRB2</strain>
    </source>
</reference>
<dbReference type="PANTHER" id="PTHR37423:SF2">
    <property type="entry name" value="MEMBRANE-BOUND LYTIC MUREIN TRANSGLYCOSYLASE C"/>
    <property type="match status" value="1"/>
</dbReference>
<accession>F2NER6</accession>
<keyword evidence="4" id="KW-1185">Reference proteome</keyword>
<dbReference type="KEGG" id="dao:Desac_0365"/>
<dbReference type="RefSeq" id="WP_013705369.1">
    <property type="nucleotide sequence ID" value="NC_015388.1"/>
</dbReference>
<gene>
    <name evidence="3" type="ordered locus">Desac_0365</name>
</gene>
<dbReference type="STRING" id="880072.Desac_0365"/>
<dbReference type="Pfam" id="PF01464">
    <property type="entry name" value="SLT"/>
    <property type="match status" value="1"/>
</dbReference>
<dbReference type="EMBL" id="CP002629">
    <property type="protein sequence ID" value="AEB08256.1"/>
    <property type="molecule type" value="Genomic_DNA"/>
</dbReference>
<dbReference type="Proteomes" id="UP000000483">
    <property type="component" value="Chromosome"/>
</dbReference>
<dbReference type="HOGENOM" id="CLU_009520_1_1_7"/>
<organism evidence="3 4">
    <name type="scientific">Desulfobacca acetoxidans (strain ATCC 700848 / DSM 11109 / ASRB2)</name>
    <dbReference type="NCBI Taxonomy" id="880072"/>
    <lineage>
        <taxon>Bacteria</taxon>
        <taxon>Pseudomonadati</taxon>
        <taxon>Thermodesulfobacteriota</taxon>
        <taxon>Desulfobaccia</taxon>
        <taxon>Desulfobaccales</taxon>
        <taxon>Desulfobaccaceae</taxon>
        <taxon>Desulfobacca</taxon>
    </lineage>
</organism>